<dbReference type="RefSeq" id="XP_035788062.1">
    <property type="nucleotide sequence ID" value="XM_035932169.1"/>
</dbReference>
<feature type="compositionally biased region" description="Basic and acidic residues" evidence="1">
    <location>
        <begin position="1"/>
        <end position="11"/>
    </location>
</feature>
<feature type="region of interest" description="Disordered" evidence="1">
    <location>
        <begin position="99"/>
        <end position="122"/>
    </location>
</feature>
<dbReference type="VEuPathDB" id="VectorBase:AALB20_032978"/>
<dbReference type="InterPro" id="IPR041091">
    <property type="entry name" value="RPGRIP1_C"/>
</dbReference>
<feature type="region of interest" description="Disordered" evidence="1">
    <location>
        <begin position="440"/>
        <end position="459"/>
    </location>
</feature>
<dbReference type="STRING" id="7167.A0A182FFC0"/>
<dbReference type="VEuPathDB" id="VectorBase:AALB005212"/>
<protein>
    <recommendedName>
        <fullName evidence="2">RPGRIP1 C-terminal domain-containing protein</fullName>
    </recommendedName>
</protein>
<dbReference type="GO" id="GO:1905515">
    <property type="term" value="P:non-motile cilium assembly"/>
    <property type="evidence" value="ECO:0007669"/>
    <property type="project" value="TreeGrafter"/>
</dbReference>
<dbReference type="Proteomes" id="UP000069272">
    <property type="component" value="Chromosome 3L"/>
</dbReference>
<sequence>MGKDSGREKDSIAGGGPGPGGAGRRSTRPVSASPYSEHYRPPIDLCERHLINHRLLVSKLSRRELEDKYLVLCDENYTMKKRFLEQEDEIKRLKTRLMRLSNESPAGRPSSKSRHDLSSSEHHYHKLHDLEQQRKELHEKLEALRRATLSDVRRVENVTSKPLHAGSRHSSAAAVPSLPRHRGPPHRHHRSKSAHHHRGPSSSREPSRCKSSSPSYEEGDEEEEQAERSGGAPQRRTDEDEDDTEGHRRRPRREKEKRNGRMVAPRKSYGADDEDDGEEDDEEEEEEEEEEDRMSKEVDEDRDIASGTAGSGTDVEAIDDQPAGAGASGSAVSGGSGRSAVHAKHHGPAGGRRPVRGQGRRCADCERHRTERLTRETDYVKMKLNIKYLHKELQNEKEKSALLARQLEEKLSYEVMKRNAAENLEILSLNRQVEEMARELQRQADDQRRSVEQEVRKQGELEGQIRKEKDRNGALFEECERLKKSIEKLKESMSEVEIERDFLRRQQDNFTKIVDENKLLKYQLEELRRHNQQLLGQLDALRAEEAVTKDSQRELLEKLKTLQQDNDTLSVMLEGLRTENEVLAEEKTQLEQSLKSLEASPIRDLVAVSPLATPQKPLMVVAAIQTDGASTSEVIAEESMSKECSNELQTTVPRNDGVAAEAELPNAQEAIPQSPLQRSSKKSPRTSHQEPTVKPGNATRLLQRASVSQMLPRLSYIMNNQIEEPTRPSNMEILLTNSYPTELQKSFANNEQFRVLQKTMRKRESERSERSIDMASGSPSDRRKISFLNSSPESPEENYARLFDIGRTATVWHAIANPLSSGSSPATESSRSANDRDEEDAAAITIEVHSLQWHESAYGLLQGDGVSSYYVEFTFLDLHGHQLETPGSVPLLTEAGEFRPEHTFQFRVQIALDERQHAERRERVRTMLASAAEGQDAIRFVVVNDRDAAGGRSAMPRIGGDDLGYASFRLRSALLEAPPQTEQLIVHAAIYDFRRDHDELGVLTVKVGNVKLLRALAALD</sequence>
<dbReference type="AlphaFoldDB" id="A0A182FFC0"/>
<feature type="compositionally biased region" description="Basic residues" evidence="1">
    <location>
        <begin position="179"/>
        <end position="199"/>
    </location>
</feature>
<feature type="domain" description="RPGRIP1 C-terminal" evidence="2">
    <location>
        <begin position="841"/>
        <end position="1016"/>
    </location>
</feature>
<accession>A0A182FFC0</accession>
<reference evidence="3 4" key="1">
    <citation type="journal article" date="2017" name="G3 (Bethesda)">
        <title>The Physical Genome Mapping of Anopheles albimanus Corrected Scaffold Misassemblies and Identified Interarm Rearrangements in Genus Anopheles.</title>
        <authorList>
            <person name="Artemov G.N."/>
            <person name="Peery A.N."/>
            <person name="Jiang X."/>
            <person name="Tu Z."/>
            <person name="Stegniy V.N."/>
            <person name="Sharakhova M.V."/>
            <person name="Sharakhov I.V."/>
        </authorList>
    </citation>
    <scope>NUCLEOTIDE SEQUENCE [LARGE SCALE GENOMIC DNA]</scope>
    <source>
        <strain evidence="3 4">ALBI9_A</strain>
    </source>
</reference>
<organism evidence="3 4">
    <name type="scientific">Anopheles albimanus</name>
    <name type="common">New world malaria mosquito</name>
    <dbReference type="NCBI Taxonomy" id="7167"/>
    <lineage>
        <taxon>Eukaryota</taxon>
        <taxon>Metazoa</taxon>
        <taxon>Ecdysozoa</taxon>
        <taxon>Arthropoda</taxon>
        <taxon>Hexapoda</taxon>
        <taxon>Insecta</taxon>
        <taxon>Pterygota</taxon>
        <taxon>Neoptera</taxon>
        <taxon>Endopterygota</taxon>
        <taxon>Diptera</taxon>
        <taxon>Nematocera</taxon>
        <taxon>Culicoidea</taxon>
        <taxon>Culicidae</taxon>
        <taxon>Anophelinae</taxon>
        <taxon>Anopheles</taxon>
    </lineage>
</organism>
<feature type="region of interest" description="Disordered" evidence="1">
    <location>
        <begin position="817"/>
        <end position="838"/>
    </location>
</feature>
<feature type="region of interest" description="Disordered" evidence="1">
    <location>
        <begin position="1"/>
        <end position="36"/>
    </location>
</feature>
<evidence type="ECO:0000313" key="4">
    <source>
        <dbReference type="Proteomes" id="UP000069272"/>
    </source>
</evidence>
<feature type="compositionally biased region" description="Low complexity" evidence="1">
    <location>
        <begin position="200"/>
        <end position="216"/>
    </location>
</feature>
<dbReference type="GeneID" id="118464661"/>
<name>A0A182FFC0_ANOAL</name>
<evidence type="ECO:0000313" key="3">
    <source>
        <dbReference type="EnsemblMetazoa" id="AALB005212-PA"/>
    </source>
</evidence>
<feature type="region of interest" description="Disordered" evidence="1">
    <location>
        <begin position="158"/>
        <end position="365"/>
    </location>
</feature>
<dbReference type="EnsemblMetazoa" id="AALB005212-RA">
    <property type="protein sequence ID" value="AALB005212-PA"/>
    <property type="gene ID" value="AALB005212"/>
</dbReference>
<dbReference type="InterPro" id="IPR035892">
    <property type="entry name" value="C2_domain_sf"/>
</dbReference>
<dbReference type="Gene3D" id="2.60.40.150">
    <property type="entry name" value="C2 domain"/>
    <property type="match status" value="1"/>
</dbReference>
<dbReference type="PANTHER" id="PTHR14240:SF1">
    <property type="entry name" value="PROTEIN FANTOM-RELATED"/>
    <property type="match status" value="1"/>
</dbReference>
<feature type="compositionally biased region" description="Gly residues" evidence="1">
    <location>
        <begin position="13"/>
        <end position="23"/>
    </location>
</feature>
<feature type="compositionally biased region" description="Polar residues" evidence="1">
    <location>
        <begin position="818"/>
        <end position="832"/>
    </location>
</feature>
<keyword evidence="4" id="KW-1185">Reference proteome</keyword>
<reference evidence="3" key="2">
    <citation type="submission" date="2022-08" db="UniProtKB">
        <authorList>
            <consortium name="EnsemblMetazoa"/>
        </authorList>
    </citation>
    <scope>IDENTIFICATION</scope>
    <source>
        <strain evidence="3">STECLA/ALBI9_A</strain>
    </source>
</reference>
<dbReference type="PANTHER" id="PTHR14240">
    <property type="entry name" value="RETINITIS PIGMENTOSA GTPASE REGULATOR-INTERACTING PROTEIN"/>
    <property type="match status" value="1"/>
</dbReference>
<feature type="compositionally biased region" description="Basic and acidic residues" evidence="1">
    <location>
        <begin position="113"/>
        <end position="122"/>
    </location>
</feature>
<proteinExistence type="predicted"/>
<feature type="compositionally biased region" description="Acidic residues" evidence="1">
    <location>
        <begin position="271"/>
        <end position="292"/>
    </location>
</feature>
<feature type="region of interest" description="Disordered" evidence="1">
    <location>
        <begin position="757"/>
        <end position="795"/>
    </location>
</feature>
<evidence type="ECO:0000259" key="2">
    <source>
        <dbReference type="Pfam" id="PF18111"/>
    </source>
</evidence>
<feature type="compositionally biased region" description="Basic residues" evidence="1">
    <location>
        <begin position="341"/>
        <end position="359"/>
    </location>
</feature>
<dbReference type="Pfam" id="PF18111">
    <property type="entry name" value="RPGR1_C"/>
    <property type="match status" value="1"/>
</dbReference>
<feature type="compositionally biased region" description="Basic and acidic residues" evidence="1">
    <location>
        <begin position="762"/>
        <end position="772"/>
    </location>
</feature>
<evidence type="ECO:0000256" key="1">
    <source>
        <dbReference type="SAM" id="MobiDB-lite"/>
    </source>
</evidence>
<feature type="region of interest" description="Disordered" evidence="1">
    <location>
        <begin position="664"/>
        <end position="701"/>
    </location>
</feature>
<dbReference type="InterPro" id="IPR031139">
    <property type="entry name" value="RPGRIP1_fam"/>
</dbReference>
<dbReference type="GO" id="GO:0035869">
    <property type="term" value="C:ciliary transition zone"/>
    <property type="evidence" value="ECO:0007669"/>
    <property type="project" value="TreeGrafter"/>
</dbReference>